<evidence type="ECO:0000313" key="3">
    <source>
        <dbReference type="Proteomes" id="UP000054270"/>
    </source>
</evidence>
<keyword evidence="3" id="KW-1185">Reference proteome</keyword>
<keyword evidence="1" id="KW-0812">Transmembrane</keyword>
<gene>
    <name evidence="2" type="ORF">HYPSUDRAFT_199040</name>
</gene>
<sequence>MLASDAITATIVVSPQGRKLPRCSKCKRPRKGHPRAGCPFVDLPPLKAADVTCESGSKRETGSTPIESLDVEAAVAPLQALKPSIDCEKLAPAQQSPPPARIFHDADNDVFITPMCFQEPLHMEVTAAAAASTRPLENTTATNIATSSHIPLLAGDLFPNLSTSSIPPLNEQSGEPLPAKDEQNAKLGGVELCPIILGSVLRSAKAGKPDSDSFTSILSASGHPEAAHAVIIIPNQNADVSLDQASAVKLKESAVNNLYKINEGLKAVPIQLIFGHEEKMLQGFVFTGMIANGTGGARKVHLQGGLPMRLQTAVFAAFVGAITAWTVMAYA</sequence>
<dbReference type="EMBL" id="KN817528">
    <property type="protein sequence ID" value="KJA26293.1"/>
    <property type="molecule type" value="Genomic_DNA"/>
</dbReference>
<proteinExistence type="predicted"/>
<dbReference type="AlphaFoldDB" id="A0A0D2MQM4"/>
<feature type="transmembrane region" description="Helical" evidence="1">
    <location>
        <begin position="310"/>
        <end position="330"/>
    </location>
</feature>
<name>A0A0D2MQM4_HYPSF</name>
<reference evidence="3" key="1">
    <citation type="submission" date="2014-04" db="EMBL/GenBank/DDBJ databases">
        <title>Evolutionary Origins and Diversification of the Mycorrhizal Mutualists.</title>
        <authorList>
            <consortium name="DOE Joint Genome Institute"/>
            <consortium name="Mycorrhizal Genomics Consortium"/>
            <person name="Kohler A."/>
            <person name="Kuo A."/>
            <person name="Nagy L.G."/>
            <person name="Floudas D."/>
            <person name="Copeland A."/>
            <person name="Barry K.W."/>
            <person name="Cichocki N."/>
            <person name="Veneault-Fourrey C."/>
            <person name="LaButti K."/>
            <person name="Lindquist E.A."/>
            <person name="Lipzen A."/>
            <person name="Lundell T."/>
            <person name="Morin E."/>
            <person name="Murat C."/>
            <person name="Riley R."/>
            <person name="Ohm R."/>
            <person name="Sun H."/>
            <person name="Tunlid A."/>
            <person name="Henrissat B."/>
            <person name="Grigoriev I.V."/>
            <person name="Hibbett D.S."/>
            <person name="Martin F."/>
        </authorList>
    </citation>
    <scope>NUCLEOTIDE SEQUENCE [LARGE SCALE GENOMIC DNA]</scope>
    <source>
        <strain evidence="3">FD-334 SS-4</strain>
    </source>
</reference>
<keyword evidence="1" id="KW-0472">Membrane</keyword>
<evidence type="ECO:0000256" key="1">
    <source>
        <dbReference type="SAM" id="Phobius"/>
    </source>
</evidence>
<organism evidence="2 3">
    <name type="scientific">Hypholoma sublateritium (strain FD-334 SS-4)</name>
    <dbReference type="NCBI Taxonomy" id="945553"/>
    <lineage>
        <taxon>Eukaryota</taxon>
        <taxon>Fungi</taxon>
        <taxon>Dikarya</taxon>
        <taxon>Basidiomycota</taxon>
        <taxon>Agaricomycotina</taxon>
        <taxon>Agaricomycetes</taxon>
        <taxon>Agaricomycetidae</taxon>
        <taxon>Agaricales</taxon>
        <taxon>Agaricineae</taxon>
        <taxon>Strophariaceae</taxon>
        <taxon>Hypholoma</taxon>
    </lineage>
</organism>
<accession>A0A0D2MQM4</accession>
<protein>
    <submittedName>
        <fullName evidence="2">Uncharacterized protein</fullName>
    </submittedName>
</protein>
<keyword evidence="1" id="KW-1133">Transmembrane helix</keyword>
<dbReference type="OrthoDB" id="3263613at2759"/>
<evidence type="ECO:0000313" key="2">
    <source>
        <dbReference type="EMBL" id="KJA26293.1"/>
    </source>
</evidence>
<dbReference type="Proteomes" id="UP000054270">
    <property type="component" value="Unassembled WGS sequence"/>
</dbReference>